<dbReference type="SUPFAM" id="SSF53474">
    <property type="entry name" value="alpha/beta-Hydrolases"/>
    <property type="match status" value="1"/>
</dbReference>
<protein>
    <submittedName>
        <fullName evidence="4">Lipase_3 domain-containing protein</fullName>
    </submittedName>
</protein>
<dbReference type="GO" id="GO:0006629">
    <property type="term" value="P:lipid metabolic process"/>
    <property type="evidence" value="ECO:0007669"/>
    <property type="project" value="InterPro"/>
</dbReference>
<dbReference type="Gene3D" id="3.40.50.1820">
    <property type="entry name" value="alpha/beta hydrolase"/>
    <property type="match status" value="1"/>
</dbReference>
<dbReference type="AlphaFoldDB" id="A0A1I7Z1E2"/>
<evidence type="ECO:0000256" key="1">
    <source>
        <dbReference type="SAM" id="MobiDB-lite"/>
    </source>
</evidence>
<accession>A0A1I7Z1E2</accession>
<evidence type="ECO:0000313" key="3">
    <source>
        <dbReference type="Proteomes" id="UP000095287"/>
    </source>
</evidence>
<dbReference type="Pfam" id="PF01764">
    <property type="entry name" value="Lipase_3"/>
    <property type="match status" value="1"/>
</dbReference>
<dbReference type="CDD" id="cd00519">
    <property type="entry name" value="Lipase_3"/>
    <property type="match status" value="1"/>
</dbReference>
<dbReference type="Proteomes" id="UP000095287">
    <property type="component" value="Unplaced"/>
</dbReference>
<dbReference type="InterPro" id="IPR002921">
    <property type="entry name" value="Fungal_lipase-type"/>
</dbReference>
<sequence>MLEGPLHWRSPKRTKHLHESTNVLLSLKHAPADKNDRSFASSNPLAHPPPITAPPAPLLGAEHVPTLHARCIAWGPRVHHATLVPCGSKLKHFSAMRSTSVLLVAAALLGVVLSTAIRKQRMDLAGYDDSFARYKMLSFSAMAYADEPNLCMKSAYPAGGNNTVHKRVEVPCDSDDSSCRGMSAVSHSDKAIILTFRGTNQFLQLIQEAVNTVFDPEPFIAGGYVSRYFYEAFKSVWRGGLKDDFLALRNKYPDYEVWVTGHSLGGAMASLCAATLAHLGQVNTQKLRLMTFGQPRVGDKAFATAHDAMILFAYRVVHNRDIVPHVPPEILPDHGLIDGYVHHKSEVWYPNKMRVDDSYVICNADEGKKCSDSDYITLSVSDHLSYFEDHEWITDFGEDGCPVQMVNK</sequence>
<feature type="compositionally biased region" description="Pro residues" evidence="1">
    <location>
        <begin position="46"/>
        <end position="57"/>
    </location>
</feature>
<keyword evidence="3" id="KW-1185">Reference proteome</keyword>
<proteinExistence type="predicted"/>
<evidence type="ECO:0000259" key="2">
    <source>
        <dbReference type="Pfam" id="PF01764"/>
    </source>
</evidence>
<dbReference type="PANTHER" id="PTHR45908">
    <property type="entry name" value="PROTEIN CBG11750-RELATED"/>
    <property type="match status" value="1"/>
</dbReference>
<evidence type="ECO:0000313" key="4">
    <source>
        <dbReference type="WBParaSite" id="L893_g21865.t1"/>
    </source>
</evidence>
<reference evidence="4" key="1">
    <citation type="submission" date="2016-11" db="UniProtKB">
        <authorList>
            <consortium name="WormBaseParasite"/>
        </authorList>
    </citation>
    <scope>IDENTIFICATION</scope>
</reference>
<organism evidence="3 4">
    <name type="scientific">Steinernema glaseri</name>
    <dbReference type="NCBI Taxonomy" id="37863"/>
    <lineage>
        <taxon>Eukaryota</taxon>
        <taxon>Metazoa</taxon>
        <taxon>Ecdysozoa</taxon>
        <taxon>Nematoda</taxon>
        <taxon>Chromadorea</taxon>
        <taxon>Rhabditida</taxon>
        <taxon>Tylenchina</taxon>
        <taxon>Panagrolaimomorpha</taxon>
        <taxon>Strongyloidoidea</taxon>
        <taxon>Steinernematidae</taxon>
        <taxon>Steinernema</taxon>
    </lineage>
</organism>
<name>A0A1I7Z1E2_9BILA</name>
<dbReference type="InterPro" id="IPR029058">
    <property type="entry name" value="AB_hydrolase_fold"/>
</dbReference>
<dbReference type="WBParaSite" id="L893_g21865.t1">
    <property type="protein sequence ID" value="L893_g21865.t1"/>
    <property type="gene ID" value="L893_g21865"/>
</dbReference>
<feature type="region of interest" description="Disordered" evidence="1">
    <location>
        <begin position="36"/>
        <end position="57"/>
    </location>
</feature>
<feature type="domain" description="Fungal lipase-type" evidence="2">
    <location>
        <begin position="194"/>
        <end position="329"/>
    </location>
</feature>